<dbReference type="InterPro" id="IPR013320">
    <property type="entry name" value="ConA-like_dom_sf"/>
</dbReference>
<keyword evidence="9" id="KW-1185">Reference proteome</keyword>
<evidence type="ECO:0000256" key="2">
    <source>
        <dbReference type="ARBA" id="ARBA00022801"/>
    </source>
</evidence>
<dbReference type="InterPro" id="IPR023296">
    <property type="entry name" value="Glyco_hydro_beta-prop_sf"/>
</dbReference>
<dbReference type="InterPro" id="IPR006710">
    <property type="entry name" value="Glyco_hydro_43"/>
</dbReference>
<dbReference type="InterPro" id="IPR041542">
    <property type="entry name" value="GH43_C2"/>
</dbReference>
<dbReference type="CDD" id="cd18833">
    <property type="entry name" value="GH43_PcXyl-like"/>
    <property type="match status" value="1"/>
</dbReference>
<dbReference type="AlphaFoldDB" id="A0AAD9AJJ5"/>
<gene>
    <name evidence="8" type="ORF">CCHR01_08028</name>
</gene>
<dbReference type="Proteomes" id="UP001243330">
    <property type="component" value="Unassembled WGS sequence"/>
</dbReference>
<evidence type="ECO:0000256" key="3">
    <source>
        <dbReference type="ARBA" id="ARBA00023295"/>
    </source>
</evidence>
<dbReference type="PANTHER" id="PTHR42812">
    <property type="entry name" value="BETA-XYLOSIDASE"/>
    <property type="match status" value="1"/>
</dbReference>
<organism evidence="8 9">
    <name type="scientific">Colletotrichum chrysophilum</name>
    <dbReference type="NCBI Taxonomy" id="1836956"/>
    <lineage>
        <taxon>Eukaryota</taxon>
        <taxon>Fungi</taxon>
        <taxon>Dikarya</taxon>
        <taxon>Ascomycota</taxon>
        <taxon>Pezizomycotina</taxon>
        <taxon>Sordariomycetes</taxon>
        <taxon>Hypocreomycetidae</taxon>
        <taxon>Glomerellales</taxon>
        <taxon>Glomerellaceae</taxon>
        <taxon>Colletotrichum</taxon>
        <taxon>Colletotrichum gloeosporioides species complex</taxon>
    </lineage>
</organism>
<evidence type="ECO:0000313" key="9">
    <source>
        <dbReference type="Proteomes" id="UP001243330"/>
    </source>
</evidence>
<dbReference type="SUPFAM" id="SSF49899">
    <property type="entry name" value="Concanavalin A-like lectins/glucanases"/>
    <property type="match status" value="1"/>
</dbReference>
<keyword evidence="3 5" id="KW-0326">Glycosidase</keyword>
<dbReference type="InterPro" id="IPR051795">
    <property type="entry name" value="Glycosyl_Hydrlase_43"/>
</dbReference>
<evidence type="ECO:0000256" key="1">
    <source>
        <dbReference type="ARBA" id="ARBA00009865"/>
    </source>
</evidence>
<evidence type="ECO:0000259" key="7">
    <source>
        <dbReference type="Pfam" id="PF17851"/>
    </source>
</evidence>
<dbReference type="Pfam" id="PF17851">
    <property type="entry name" value="GH43_C2"/>
    <property type="match status" value="1"/>
</dbReference>
<dbReference type="SUPFAM" id="SSF75005">
    <property type="entry name" value="Arabinanase/levansucrase/invertase"/>
    <property type="match status" value="1"/>
</dbReference>
<feature type="signal peptide" evidence="6">
    <location>
        <begin position="1"/>
        <end position="18"/>
    </location>
</feature>
<dbReference type="Pfam" id="PF04616">
    <property type="entry name" value="Glyco_hydro_43"/>
    <property type="match status" value="1"/>
</dbReference>
<comment type="caution">
    <text evidence="8">The sequence shown here is derived from an EMBL/GenBank/DDBJ whole genome shotgun (WGS) entry which is preliminary data.</text>
</comment>
<feature type="domain" description="Beta-xylosidase C-terminal Concanavalin A-like" evidence="7">
    <location>
        <begin position="352"/>
        <end position="555"/>
    </location>
</feature>
<dbReference type="GO" id="GO:0004553">
    <property type="term" value="F:hydrolase activity, hydrolyzing O-glycosyl compounds"/>
    <property type="evidence" value="ECO:0007669"/>
    <property type="project" value="InterPro"/>
</dbReference>
<feature type="chain" id="PRO_5041996998" evidence="6">
    <location>
        <begin position="19"/>
        <end position="582"/>
    </location>
</feature>
<evidence type="ECO:0000313" key="8">
    <source>
        <dbReference type="EMBL" id="KAK1849351.1"/>
    </source>
</evidence>
<evidence type="ECO:0000256" key="5">
    <source>
        <dbReference type="RuleBase" id="RU361187"/>
    </source>
</evidence>
<dbReference type="EMBL" id="JAQOWY010000146">
    <property type="protein sequence ID" value="KAK1849351.1"/>
    <property type="molecule type" value="Genomic_DNA"/>
</dbReference>
<evidence type="ECO:0000256" key="4">
    <source>
        <dbReference type="PIRSR" id="PIRSR606710-2"/>
    </source>
</evidence>
<reference evidence="8" key="1">
    <citation type="submission" date="2023-01" db="EMBL/GenBank/DDBJ databases">
        <title>Colletotrichum chrysophilum M932 genome sequence.</title>
        <authorList>
            <person name="Baroncelli R."/>
        </authorList>
    </citation>
    <scope>NUCLEOTIDE SEQUENCE</scope>
    <source>
        <strain evidence="8">M932</strain>
    </source>
</reference>
<accession>A0AAD9AJJ5</accession>
<feature type="site" description="Important for catalytic activity, responsible for pKa modulation of the active site Glu and correct orientation of both the proton donor and substrate" evidence="4">
    <location>
        <position position="156"/>
    </location>
</feature>
<dbReference type="GO" id="GO:0005975">
    <property type="term" value="P:carbohydrate metabolic process"/>
    <property type="evidence" value="ECO:0007669"/>
    <property type="project" value="InterPro"/>
</dbReference>
<name>A0AAD9AJJ5_9PEZI</name>
<dbReference type="PANTHER" id="PTHR42812:SF17">
    <property type="entry name" value="BETA-XYLOSIDASE C-TERMINAL CONCANAVALIN A-LIKE DOMAIN-CONTAINING PROTEIN-RELATED"/>
    <property type="match status" value="1"/>
</dbReference>
<sequence>MRLSVWVSLAMLPVHVIGLQENTSYTNPILPGWHSDPSCTFVPEWNDTVFCTTSTFMAFPANPVYASKDFVNWKLASNAVNRVSQFPVIRSGTQGNGGGMFANTLRYHNGTFYLISTWASAELGGPRFVVFTTTDPHDDLAWSNAIWPQTPGYTIDPDIFFDDDGSVVVASAGEPIIAAYLDLTTGNTSEPWELWAGTGSQSAEGPHIYKRDGYYYLLIAEGGTQLNHSATMARSKSLKGPWEAAPRNPLVSNRGTGNYFQTVGHADLFQDAQGNWWGVALSTRGGSTLYKELIYPMGRETVLFPLFWPSGGWPVADQVQGRMSGPLPSQSLISQGIGPVVGEPDVVDFVAGSEFPSNWVSWRAPFDAASFSISPAGHENTLRLTASRANLTTDPNFNTSTEGVTALFRRQEHTYFNFSVDIQLGFGKSSGDEMGISNFGTPDQHADLGIVYLEDVSESSGKLKPYLRVRARSVNAFTAPEPTTAPVPEGWLGDAIRLRISPRNESHYEFFASSVGQSGKEEAVGLYSTALLSGDGAGTGGVLGIYATTNGGSYPFEGYVSRWRYQPVAQQIGYNSTIFVPT</sequence>
<keyword evidence="6" id="KW-0732">Signal</keyword>
<dbReference type="Gene3D" id="2.115.10.20">
    <property type="entry name" value="Glycosyl hydrolase domain, family 43"/>
    <property type="match status" value="1"/>
</dbReference>
<proteinExistence type="inferred from homology"/>
<evidence type="ECO:0000256" key="6">
    <source>
        <dbReference type="SAM" id="SignalP"/>
    </source>
</evidence>
<dbReference type="Gene3D" id="2.60.120.200">
    <property type="match status" value="1"/>
</dbReference>
<keyword evidence="2 5" id="KW-0378">Hydrolase</keyword>
<protein>
    <submittedName>
        <fullName evidence="8">Xylosidase arabinofuranosidase</fullName>
    </submittedName>
</protein>
<comment type="similarity">
    <text evidence="1 5">Belongs to the glycosyl hydrolase 43 family.</text>
</comment>